<evidence type="ECO:0000313" key="1">
    <source>
        <dbReference type="EMBL" id="MDP5276620.1"/>
    </source>
</evidence>
<accession>A0ABT9J4U6</accession>
<proteinExistence type="predicted"/>
<name>A0ABT9J4U6_9BACL</name>
<dbReference type="EMBL" id="JAVAMP010000016">
    <property type="protein sequence ID" value="MDP5276620.1"/>
    <property type="molecule type" value="Genomic_DNA"/>
</dbReference>
<evidence type="ECO:0000313" key="2">
    <source>
        <dbReference type="Proteomes" id="UP001231941"/>
    </source>
</evidence>
<comment type="caution">
    <text evidence="1">The sequence shown here is derived from an EMBL/GenBank/DDBJ whole genome shotgun (WGS) entry which is preliminary data.</text>
</comment>
<dbReference type="RefSeq" id="WP_305993927.1">
    <property type="nucleotide sequence ID" value="NZ_JAVAMP010000016.1"/>
</dbReference>
<keyword evidence="2" id="KW-1185">Reference proteome</keyword>
<gene>
    <name evidence="1" type="ORF">Q5Y73_21230</name>
</gene>
<organism evidence="1 2">
    <name type="scientific">Chengkuizengella axinellae</name>
    <dbReference type="NCBI Taxonomy" id="3064388"/>
    <lineage>
        <taxon>Bacteria</taxon>
        <taxon>Bacillati</taxon>
        <taxon>Bacillota</taxon>
        <taxon>Bacilli</taxon>
        <taxon>Bacillales</taxon>
        <taxon>Paenibacillaceae</taxon>
        <taxon>Chengkuizengella</taxon>
    </lineage>
</organism>
<sequence>MNNEMKSGDETTFQDEFSKRAKKYLGENSDEILVKERYQEISVYMNHLRKKIGSVKNKNYEFLIVPGESFIKIESAQFKVALGESGDFIHIMNVINGEQNSLDKLYKKDEFLLSQTSDEEFTMELLENYLRTTFKDILYHDLRVQ</sequence>
<dbReference type="Pfam" id="PF13078">
    <property type="entry name" value="DUF3942"/>
    <property type="match status" value="1"/>
</dbReference>
<dbReference type="Proteomes" id="UP001231941">
    <property type="component" value="Unassembled WGS sequence"/>
</dbReference>
<protein>
    <submittedName>
        <fullName evidence="1">DUF3942 family protein</fullName>
    </submittedName>
</protein>
<dbReference type="InterPro" id="IPR025074">
    <property type="entry name" value="DUF3942"/>
</dbReference>
<reference evidence="1 2" key="1">
    <citation type="submission" date="2023-08" db="EMBL/GenBank/DDBJ databases">
        <authorList>
            <person name="Park J.-S."/>
        </authorList>
    </citation>
    <scope>NUCLEOTIDE SEQUENCE [LARGE SCALE GENOMIC DNA]</scope>
    <source>
        <strain evidence="1 2">2205SS18-9</strain>
    </source>
</reference>